<accession>A0A060YCC6</accession>
<reference evidence="1" key="2">
    <citation type="submission" date="2014-03" db="EMBL/GenBank/DDBJ databases">
        <authorList>
            <person name="Genoscope - CEA"/>
        </authorList>
    </citation>
    <scope>NUCLEOTIDE SEQUENCE</scope>
</reference>
<dbReference type="Proteomes" id="UP000193380">
    <property type="component" value="Unassembled WGS sequence"/>
</dbReference>
<dbReference type="EMBL" id="FR907474">
    <property type="protein sequence ID" value="CDQ86765.1"/>
    <property type="molecule type" value="Genomic_DNA"/>
</dbReference>
<reference evidence="1" key="1">
    <citation type="journal article" date="2014" name="Nat. Commun.">
        <title>The rainbow trout genome provides novel insights into evolution after whole-genome duplication in vertebrates.</title>
        <authorList>
            <person name="Berthelot C."/>
            <person name="Brunet F."/>
            <person name="Chalopin D."/>
            <person name="Juanchich A."/>
            <person name="Bernard M."/>
            <person name="Noel B."/>
            <person name="Bento P."/>
            <person name="Da Silva C."/>
            <person name="Labadie K."/>
            <person name="Alberti A."/>
            <person name="Aury J.M."/>
            <person name="Louis A."/>
            <person name="Dehais P."/>
            <person name="Bardou P."/>
            <person name="Montfort J."/>
            <person name="Klopp C."/>
            <person name="Cabau C."/>
            <person name="Gaspin C."/>
            <person name="Thorgaard G.H."/>
            <person name="Boussaha M."/>
            <person name="Quillet E."/>
            <person name="Guyomard R."/>
            <person name="Galiana D."/>
            <person name="Bobe J."/>
            <person name="Volff J.N."/>
            <person name="Genet C."/>
            <person name="Wincker P."/>
            <person name="Jaillon O."/>
            <person name="Roest Crollius H."/>
            <person name="Guiguen Y."/>
        </authorList>
    </citation>
    <scope>NUCLEOTIDE SEQUENCE [LARGE SCALE GENOMIC DNA]</scope>
</reference>
<feature type="non-terminal residue" evidence="1">
    <location>
        <position position="1"/>
    </location>
</feature>
<proteinExistence type="predicted"/>
<dbReference type="PaxDb" id="8022-A0A060YCC6"/>
<evidence type="ECO:0000313" key="2">
    <source>
        <dbReference type="Proteomes" id="UP000193380"/>
    </source>
</evidence>
<evidence type="ECO:0000313" key="1">
    <source>
        <dbReference type="EMBL" id="CDQ86765.1"/>
    </source>
</evidence>
<dbReference type="AlphaFoldDB" id="A0A060YCC6"/>
<name>A0A060YCC6_ONCMY</name>
<protein>
    <submittedName>
        <fullName evidence="1">Uncharacterized protein</fullName>
    </submittedName>
</protein>
<organism evidence="1 2">
    <name type="scientific">Oncorhynchus mykiss</name>
    <name type="common">Rainbow trout</name>
    <name type="synonym">Salmo gairdneri</name>
    <dbReference type="NCBI Taxonomy" id="8022"/>
    <lineage>
        <taxon>Eukaryota</taxon>
        <taxon>Metazoa</taxon>
        <taxon>Chordata</taxon>
        <taxon>Craniata</taxon>
        <taxon>Vertebrata</taxon>
        <taxon>Euteleostomi</taxon>
        <taxon>Actinopterygii</taxon>
        <taxon>Neopterygii</taxon>
        <taxon>Teleostei</taxon>
        <taxon>Protacanthopterygii</taxon>
        <taxon>Salmoniformes</taxon>
        <taxon>Salmonidae</taxon>
        <taxon>Salmoninae</taxon>
        <taxon>Oncorhynchus</taxon>
    </lineage>
</organism>
<sequence length="89" mass="10151">PVLTCSVHGVCSRALETNKYNHITATYFLLAERILREKQEKEVQTRSSSPSNIKAQFRQSWPTKIDMHQDIEDSLAASSICHAVPRPQR</sequence>
<gene>
    <name evidence="1" type="ORF">GSONMT00036469001</name>
</gene>